<protein>
    <submittedName>
        <fullName evidence="2">Gem-associated protein 6-like</fullName>
    </submittedName>
</protein>
<dbReference type="Pfam" id="PF06372">
    <property type="entry name" value="Gemin6"/>
    <property type="match status" value="1"/>
</dbReference>
<name>A0A224YTN1_9ACAR</name>
<dbReference type="CDD" id="cd11676">
    <property type="entry name" value="Gemin6"/>
    <property type="match status" value="1"/>
</dbReference>
<dbReference type="InterPro" id="IPR009422">
    <property type="entry name" value="Gemin6"/>
</dbReference>
<dbReference type="InterPro" id="IPR046856">
    <property type="entry name" value="Gemin6_C"/>
</dbReference>
<dbReference type="EMBL" id="GFPF01007953">
    <property type="protein sequence ID" value="MAA19099.1"/>
    <property type="molecule type" value="Transcribed_RNA"/>
</dbReference>
<evidence type="ECO:0000313" key="2">
    <source>
        <dbReference type="EMBL" id="MAA19099.1"/>
    </source>
</evidence>
<dbReference type="InterPro" id="IPR046857">
    <property type="entry name" value="Gemin6_Sm-like_dom"/>
</dbReference>
<organism evidence="2">
    <name type="scientific">Rhipicephalus zambeziensis</name>
    <dbReference type="NCBI Taxonomy" id="60191"/>
    <lineage>
        <taxon>Eukaryota</taxon>
        <taxon>Metazoa</taxon>
        <taxon>Ecdysozoa</taxon>
        <taxon>Arthropoda</taxon>
        <taxon>Chelicerata</taxon>
        <taxon>Arachnida</taxon>
        <taxon>Acari</taxon>
        <taxon>Parasitiformes</taxon>
        <taxon>Ixodida</taxon>
        <taxon>Ixodoidea</taxon>
        <taxon>Ixodidae</taxon>
        <taxon>Rhipicephalinae</taxon>
        <taxon>Rhipicephalus</taxon>
        <taxon>Rhipicephalus</taxon>
    </lineage>
</organism>
<dbReference type="GO" id="GO:0000245">
    <property type="term" value="P:spliceosomal complex assembly"/>
    <property type="evidence" value="ECO:0007669"/>
    <property type="project" value="InterPro"/>
</dbReference>
<dbReference type="Pfam" id="PF20417">
    <property type="entry name" value="Gemin6_C"/>
    <property type="match status" value="1"/>
</dbReference>
<dbReference type="Gene3D" id="2.30.30.100">
    <property type="match status" value="1"/>
</dbReference>
<proteinExistence type="predicted"/>
<dbReference type="AlphaFoldDB" id="A0A224YTN1"/>
<evidence type="ECO:0000259" key="1">
    <source>
        <dbReference type="PROSITE" id="PS52001"/>
    </source>
</evidence>
<dbReference type="GO" id="GO:0032797">
    <property type="term" value="C:SMN complex"/>
    <property type="evidence" value="ECO:0007669"/>
    <property type="project" value="TreeGrafter"/>
</dbReference>
<dbReference type="GO" id="GO:0000387">
    <property type="term" value="P:spliceosomal snRNP assembly"/>
    <property type="evidence" value="ECO:0007669"/>
    <property type="project" value="TreeGrafter"/>
</dbReference>
<dbReference type="PANTHER" id="PTHR14710">
    <property type="entry name" value="GEM-ASSOCIATED PROTEIN 6"/>
    <property type="match status" value="1"/>
</dbReference>
<dbReference type="InterPro" id="IPR047574">
    <property type="entry name" value="AD"/>
</dbReference>
<sequence>MATETKVGSEQTTDTLLNDDPLLFMSYVHKLVRVETTEGNVLAGYVKTVDPISESIVLVLFEDDKPKVVHVVMGHAVKSVTVVTDASPAEKEQLEKLFMPTQHALSAEELRQRKEKVRSWMCVNRIPVAESTQEPGTLVIAGSVRLLPPYGPDDFQCTNSLVLGKIRGIVSLMPADVESWTSPYEPMK</sequence>
<reference evidence="2" key="1">
    <citation type="journal article" date="2017" name="Parasit. Vectors">
        <title>Sialotranscriptomics of Rhipicephalus zambeziensis reveals intricate expression profiles of secretory proteins and suggests tight temporal transcriptional regulation during blood-feeding.</title>
        <authorList>
            <person name="de Castro M.H."/>
            <person name="de Klerk D."/>
            <person name="Pienaar R."/>
            <person name="Rees D.J.G."/>
            <person name="Mans B.J."/>
        </authorList>
    </citation>
    <scope>NUCLEOTIDE SEQUENCE</scope>
    <source>
        <tissue evidence="2">Salivary glands</tissue>
    </source>
</reference>
<accession>A0A224YTN1</accession>
<dbReference type="GO" id="GO:0005634">
    <property type="term" value="C:nucleus"/>
    <property type="evidence" value="ECO:0007669"/>
    <property type="project" value="InterPro"/>
</dbReference>
<feature type="domain" description="AD" evidence="1">
    <location>
        <begin position="81"/>
        <end position="178"/>
    </location>
</feature>
<dbReference type="PROSITE" id="PS52001">
    <property type="entry name" value="AD"/>
    <property type="match status" value="1"/>
</dbReference>
<dbReference type="PANTHER" id="PTHR14710:SF2">
    <property type="entry name" value="GEM-ASSOCIATED PROTEIN 6"/>
    <property type="match status" value="1"/>
</dbReference>